<dbReference type="InterPro" id="IPR017455">
    <property type="entry name" value="Znf_FYVE-rel"/>
</dbReference>
<keyword evidence="5" id="KW-1003">Cell membrane</keyword>
<evidence type="ECO:0000256" key="1">
    <source>
        <dbReference type="ARBA" id="ARBA00004195"/>
    </source>
</evidence>
<keyword evidence="10" id="KW-0256">Endoplasmic reticulum</keyword>
<evidence type="ECO:0000256" key="9">
    <source>
        <dbReference type="ARBA" id="ARBA00022771"/>
    </source>
</evidence>
<comment type="subcellular location">
    <subcellularLocation>
        <location evidence="2">Cell projection</location>
        <location evidence="2">Growth cone membrane</location>
        <topology evidence="2">Multi-pass membrane protein</topology>
    </subcellularLocation>
    <subcellularLocation>
        <location evidence="3">Endoplasmic reticulum membrane</location>
        <topology evidence="3">Multi-pass membrane protein</topology>
    </subcellularLocation>
    <subcellularLocation>
        <location evidence="1">Recycling endosome membrane</location>
        <topology evidence="1">Multi-pass membrane protein</topology>
    </subcellularLocation>
</comment>
<keyword evidence="6" id="KW-0812">Transmembrane</keyword>
<evidence type="ECO:0000256" key="15">
    <source>
        <dbReference type="ARBA" id="ARBA00032025"/>
    </source>
</evidence>
<dbReference type="Proteomes" id="UP001158986">
    <property type="component" value="Unassembled WGS sequence"/>
</dbReference>
<feature type="region of interest" description="Disordered" evidence="17">
    <location>
        <begin position="582"/>
        <end position="668"/>
    </location>
</feature>
<evidence type="ECO:0000256" key="13">
    <source>
        <dbReference type="ARBA" id="ARBA00023136"/>
    </source>
</evidence>
<dbReference type="PROSITE" id="PS50178">
    <property type="entry name" value="ZF_FYVE"/>
    <property type="match status" value="1"/>
</dbReference>
<keyword evidence="9 16" id="KW-0863">Zinc-finger</keyword>
<dbReference type="SUPFAM" id="SSF57903">
    <property type="entry name" value="FYVE/PHD zinc finger"/>
    <property type="match status" value="1"/>
</dbReference>
<evidence type="ECO:0000256" key="8">
    <source>
        <dbReference type="ARBA" id="ARBA00022753"/>
    </source>
</evidence>
<accession>A0ABN8DEM4</accession>
<feature type="compositionally biased region" description="Low complexity" evidence="17">
    <location>
        <begin position="476"/>
        <end position="504"/>
    </location>
</feature>
<dbReference type="InterPro" id="IPR011011">
    <property type="entry name" value="Znf_FYVE_PHD"/>
</dbReference>
<evidence type="ECO:0000256" key="16">
    <source>
        <dbReference type="PROSITE-ProRule" id="PRU00091"/>
    </source>
</evidence>
<reference evidence="19 20" key="1">
    <citation type="submission" date="2021-11" db="EMBL/GenBank/DDBJ databases">
        <authorList>
            <person name="Islam A."/>
            <person name="Islam S."/>
            <person name="Flora M.S."/>
            <person name="Rahman M."/>
            <person name="Ziaur R.M."/>
            <person name="Epstein J.H."/>
            <person name="Hassan M."/>
            <person name="Klassen M."/>
            <person name="Woodard K."/>
            <person name="Webb A."/>
            <person name="Webby R.J."/>
            <person name="El Zowalaty M.E."/>
        </authorList>
    </citation>
    <scope>NUCLEOTIDE SEQUENCE [LARGE SCALE GENOMIC DNA]</scope>
    <source>
        <strain evidence="19">Pbs1</strain>
    </source>
</reference>
<name>A0ABN8DEM4_9STRA</name>
<gene>
    <name evidence="19" type="ORF">PBS001_LOCUS9139</name>
</gene>
<dbReference type="InterPro" id="IPR000306">
    <property type="entry name" value="Znf_FYVE"/>
</dbReference>
<evidence type="ECO:0000256" key="6">
    <source>
        <dbReference type="ARBA" id="ARBA00022692"/>
    </source>
</evidence>
<evidence type="ECO:0000256" key="12">
    <source>
        <dbReference type="ARBA" id="ARBA00022989"/>
    </source>
</evidence>
<keyword evidence="12" id="KW-1133">Transmembrane helix</keyword>
<organism evidence="19 20">
    <name type="scientific">Peronospora belbahrii</name>
    <dbReference type="NCBI Taxonomy" id="622444"/>
    <lineage>
        <taxon>Eukaryota</taxon>
        <taxon>Sar</taxon>
        <taxon>Stramenopiles</taxon>
        <taxon>Oomycota</taxon>
        <taxon>Peronosporomycetes</taxon>
        <taxon>Peronosporales</taxon>
        <taxon>Peronosporaceae</taxon>
        <taxon>Peronospora</taxon>
    </lineage>
</organism>
<keyword evidence="13" id="KW-0472">Membrane</keyword>
<feature type="compositionally biased region" description="Acidic residues" evidence="17">
    <location>
        <begin position="505"/>
        <end position="514"/>
    </location>
</feature>
<dbReference type="PANTHER" id="PTHR14543:SF1">
    <property type="entry name" value="PROTRUDIN"/>
    <property type="match status" value="1"/>
</dbReference>
<evidence type="ECO:0000256" key="5">
    <source>
        <dbReference type="ARBA" id="ARBA00022475"/>
    </source>
</evidence>
<evidence type="ECO:0000256" key="2">
    <source>
        <dbReference type="ARBA" id="ARBA00004460"/>
    </source>
</evidence>
<evidence type="ECO:0000256" key="17">
    <source>
        <dbReference type="SAM" id="MobiDB-lite"/>
    </source>
</evidence>
<feature type="region of interest" description="Disordered" evidence="17">
    <location>
        <begin position="469"/>
        <end position="523"/>
    </location>
</feature>
<sequence>MSSAELAGMVLWEKEGALKSIMFPYVRNHANAMMARIRQEDPRAHYVALQEVNEVCLYKRINQNQEILVPSAAPPVAASLSSSFSSMAPFSRRDVSITRDQMDSTHCKPEEFEFRGITHVPGTVDTVIDFLASESARENYWVALNTLRDVKAAALLSSARLQPQSLSASSVTSNTEIDITAFPRWSRKYMAAQFSKHNTHVLDCCYAEYATCCFETNNRGHSRLRGFVYRRSVSERALSSTSSVSSEPLAKARVQGAARFYIRDWLFDVVETQEPLVCKLVLTCTMLIPQTMGRGGFMFRSAFREFCTELMVGTRRALTHQWKDHAAHAGVRSSSAWRRETRCCSVCSAQFSLLRKRYICRSCGSGMCSKCCLKTTPAPDRLRSEFSSSVVSGAKMQQRGSDNRECLLCAKFGLNSELNISCARQTSSKGRHLSTSISSMSASISRGFAVSSRGVGAILDLEQEEVDQAHPDLELRSTTSISGSRGQRSQQSIGSISSQRSISGPDDDDEESDEDARPCCSRVDLRAANSKLRAKSAESSRSSHSAPSIVLLSDLDALTLSGSFHRTASVSARSSASFAASLSTRSPANGRKPAKSAAPTLTAPRAQQSLQRQDRAVSADDFLLTAAKPRVGTREGSQESSASTEEDEEVYSEDDLANFTLKLLPTTQ</sequence>
<keyword evidence="20" id="KW-1185">Reference proteome</keyword>
<keyword evidence="8" id="KW-0967">Endosome</keyword>
<evidence type="ECO:0000256" key="14">
    <source>
        <dbReference type="ARBA" id="ARBA00023273"/>
    </source>
</evidence>
<dbReference type="Pfam" id="PF01363">
    <property type="entry name" value="FYVE"/>
    <property type="match status" value="1"/>
</dbReference>
<evidence type="ECO:0000313" key="20">
    <source>
        <dbReference type="Proteomes" id="UP001158986"/>
    </source>
</evidence>
<evidence type="ECO:0000256" key="10">
    <source>
        <dbReference type="ARBA" id="ARBA00022824"/>
    </source>
</evidence>
<dbReference type="InterPro" id="IPR013083">
    <property type="entry name" value="Znf_RING/FYVE/PHD"/>
</dbReference>
<keyword evidence="14" id="KW-0966">Cell projection</keyword>
<evidence type="ECO:0000256" key="7">
    <source>
        <dbReference type="ARBA" id="ARBA00022723"/>
    </source>
</evidence>
<evidence type="ECO:0000256" key="3">
    <source>
        <dbReference type="ARBA" id="ARBA00004477"/>
    </source>
</evidence>
<evidence type="ECO:0000256" key="11">
    <source>
        <dbReference type="ARBA" id="ARBA00022833"/>
    </source>
</evidence>
<keyword evidence="7" id="KW-0479">Metal-binding</keyword>
<dbReference type="CDD" id="cd00065">
    <property type="entry name" value="FYVE_like_SF"/>
    <property type="match status" value="1"/>
</dbReference>
<evidence type="ECO:0000256" key="4">
    <source>
        <dbReference type="ARBA" id="ARBA00015523"/>
    </source>
</evidence>
<evidence type="ECO:0000313" key="19">
    <source>
        <dbReference type="EMBL" id="CAH0522714.1"/>
    </source>
</evidence>
<evidence type="ECO:0000259" key="18">
    <source>
        <dbReference type="PROSITE" id="PS50178"/>
    </source>
</evidence>
<keyword evidence="11" id="KW-0862">Zinc</keyword>
<feature type="domain" description="FYVE-type" evidence="18">
    <location>
        <begin position="338"/>
        <end position="409"/>
    </location>
</feature>
<feature type="compositionally biased region" description="Acidic residues" evidence="17">
    <location>
        <begin position="644"/>
        <end position="656"/>
    </location>
</feature>
<comment type="caution">
    <text evidence="19">The sequence shown here is derived from an EMBL/GenBank/DDBJ whole genome shotgun (WGS) entry which is preliminary data.</text>
</comment>
<dbReference type="PANTHER" id="PTHR14543">
    <property type="entry name" value="PROTRUDIN"/>
    <property type="match status" value="1"/>
</dbReference>
<dbReference type="Gene3D" id="3.30.40.10">
    <property type="entry name" value="Zinc/RING finger domain, C3HC4 (zinc finger)"/>
    <property type="match status" value="1"/>
</dbReference>
<protein>
    <recommendedName>
        <fullName evidence="4">Protrudin</fullName>
    </recommendedName>
    <alternativeName>
        <fullName evidence="15">Zinc finger FYVE domain-containing protein 27</fullName>
    </alternativeName>
</protein>
<proteinExistence type="predicted"/>
<dbReference type="InterPro" id="IPR042405">
    <property type="entry name" value="Protrudin"/>
</dbReference>
<dbReference type="EMBL" id="CAKLCB010000394">
    <property type="protein sequence ID" value="CAH0522714.1"/>
    <property type="molecule type" value="Genomic_DNA"/>
</dbReference>